<gene>
    <name evidence="2" type="ORF">L9F63_003344</name>
</gene>
<accession>A0AAD7ZLX8</accession>
<keyword evidence="1" id="KW-0732">Signal</keyword>
<feature type="signal peptide" evidence="1">
    <location>
        <begin position="1"/>
        <end position="19"/>
    </location>
</feature>
<reference evidence="2" key="1">
    <citation type="journal article" date="2023" name="IScience">
        <title>Live-bearing cockroach genome reveals convergent evolutionary mechanisms linked to viviparity in insects and beyond.</title>
        <authorList>
            <person name="Fouks B."/>
            <person name="Harrison M.C."/>
            <person name="Mikhailova A.A."/>
            <person name="Marchal E."/>
            <person name="English S."/>
            <person name="Carruthers M."/>
            <person name="Jennings E.C."/>
            <person name="Chiamaka E.L."/>
            <person name="Frigard R.A."/>
            <person name="Pippel M."/>
            <person name="Attardo G.M."/>
            <person name="Benoit J.B."/>
            <person name="Bornberg-Bauer E."/>
            <person name="Tobe S.S."/>
        </authorList>
    </citation>
    <scope>NUCLEOTIDE SEQUENCE</scope>
    <source>
        <strain evidence="2">Stay&amp;Tobe</strain>
    </source>
</reference>
<feature type="non-terminal residue" evidence="2">
    <location>
        <position position="1"/>
    </location>
</feature>
<evidence type="ECO:0000256" key="1">
    <source>
        <dbReference type="SAM" id="SignalP"/>
    </source>
</evidence>
<feature type="chain" id="PRO_5042236349" evidence="1">
    <location>
        <begin position="20"/>
        <end position="580"/>
    </location>
</feature>
<reference evidence="2" key="2">
    <citation type="submission" date="2023-05" db="EMBL/GenBank/DDBJ databases">
        <authorList>
            <person name="Fouks B."/>
        </authorList>
    </citation>
    <scope>NUCLEOTIDE SEQUENCE</scope>
    <source>
        <strain evidence="2">Stay&amp;Tobe</strain>
        <tissue evidence="2">Testes</tissue>
    </source>
</reference>
<dbReference type="Proteomes" id="UP001233999">
    <property type="component" value="Unassembled WGS sequence"/>
</dbReference>
<dbReference type="AlphaFoldDB" id="A0AAD7ZLX8"/>
<dbReference type="EMBL" id="JASPKZ010007812">
    <property type="protein sequence ID" value="KAJ9582308.1"/>
    <property type="molecule type" value="Genomic_DNA"/>
</dbReference>
<organism evidence="2 3">
    <name type="scientific">Diploptera punctata</name>
    <name type="common">Pacific beetle cockroach</name>
    <dbReference type="NCBI Taxonomy" id="6984"/>
    <lineage>
        <taxon>Eukaryota</taxon>
        <taxon>Metazoa</taxon>
        <taxon>Ecdysozoa</taxon>
        <taxon>Arthropoda</taxon>
        <taxon>Hexapoda</taxon>
        <taxon>Insecta</taxon>
        <taxon>Pterygota</taxon>
        <taxon>Neoptera</taxon>
        <taxon>Polyneoptera</taxon>
        <taxon>Dictyoptera</taxon>
        <taxon>Blattodea</taxon>
        <taxon>Blaberoidea</taxon>
        <taxon>Blaberidae</taxon>
        <taxon>Diplopterinae</taxon>
        <taxon>Diploptera</taxon>
    </lineage>
</organism>
<keyword evidence="3" id="KW-1185">Reference proteome</keyword>
<proteinExistence type="predicted"/>
<evidence type="ECO:0000313" key="2">
    <source>
        <dbReference type="EMBL" id="KAJ9582308.1"/>
    </source>
</evidence>
<protein>
    <submittedName>
        <fullName evidence="2">Uncharacterized protein</fullName>
    </submittedName>
</protein>
<comment type="caution">
    <text evidence="2">The sequence shown here is derived from an EMBL/GenBank/DDBJ whole genome shotgun (WGS) entry which is preliminary data.</text>
</comment>
<name>A0AAD7ZLX8_DIPPU</name>
<sequence>MNILKLVPLLCLLATPVFSGIYGIDYPGHLLRRRNAISYPRHAVNQRDVRLKISGTPEFHEERSLGVQEFPRVARDLSSDVKDDLKTIFSAENFLSMAQKFVKIVLKIIETISSYVPVKSVKQAIEVLGFPGSKSVATIVEQVLTHINVLADQIGKSEFIVGKPTKDNFWKMLSDSILLVVKQARHLNAIILNGVKIAYTETKGSKYDILNNIKLTNPLAIKLLDNSYKFIGDVLRGLQKISNDKIRNTLVGFIKIVSLPNAKDLADIVDMLITSVNKASTELLQTKFIKEKVDIKNVNSFIVQALKTITITTLEDIDGTLKIILKAIQESKGIKVDLDIGTLPSSSVEKGSAIEVINKILSFLVQIDAQKLLEKIHQFVTISSRFTLDFTNDPGVKSIPDMVQVVGRQLTDIAANAASFIITHANSAAKESVQSKFVKEKPSWKNAKDFLHDSIVYALKLKIEITNNIKKYFDSNISDLIKVPNLVKEILEAIISDSSLSTIQGKLKATFTGISTLTGIIPSNAIQKFITTSGLPFDKQLSTAAMKIMKWVNDLVKNVLNSKFISQSPTIENAALALSE</sequence>
<evidence type="ECO:0000313" key="3">
    <source>
        <dbReference type="Proteomes" id="UP001233999"/>
    </source>
</evidence>